<organism evidence="2 3">
    <name type="scientific">Streptomyces coffeae</name>
    <dbReference type="NCBI Taxonomy" id="621382"/>
    <lineage>
        <taxon>Bacteria</taxon>
        <taxon>Bacillati</taxon>
        <taxon>Actinomycetota</taxon>
        <taxon>Actinomycetes</taxon>
        <taxon>Kitasatosporales</taxon>
        <taxon>Streptomycetaceae</taxon>
        <taxon>Streptomyces</taxon>
    </lineage>
</organism>
<dbReference type="PANTHER" id="PTHR33490">
    <property type="entry name" value="BLR5614 PROTEIN-RELATED"/>
    <property type="match status" value="1"/>
</dbReference>
<protein>
    <submittedName>
        <fullName evidence="2">Transglutaminase domain-containing protein</fullName>
    </submittedName>
</protein>
<dbReference type="Pfam" id="PF01841">
    <property type="entry name" value="Transglut_core"/>
    <property type="match status" value="1"/>
</dbReference>
<keyword evidence="3" id="KW-1185">Reference proteome</keyword>
<dbReference type="EMBL" id="JAERRF010000012">
    <property type="protein sequence ID" value="MBL1099262.1"/>
    <property type="molecule type" value="Genomic_DNA"/>
</dbReference>
<evidence type="ECO:0000259" key="1">
    <source>
        <dbReference type="SMART" id="SM00460"/>
    </source>
</evidence>
<feature type="domain" description="Transglutaminase-like" evidence="1">
    <location>
        <begin position="69"/>
        <end position="140"/>
    </location>
</feature>
<dbReference type="InterPro" id="IPR038765">
    <property type="entry name" value="Papain-like_cys_pep_sf"/>
</dbReference>
<proteinExistence type="predicted"/>
<dbReference type="SUPFAM" id="SSF54001">
    <property type="entry name" value="Cysteine proteinases"/>
    <property type="match status" value="1"/>
</dbReference>
<name>A0ABS1NH50_9ACTN</name>
<dbReference type="Proteomes" id="UP000634229">
    <property type="component" value="Unassembled WGS sequence"/>
</dbReference>
<evidence type="ECO:0000313" key="3">
    <source>
        <dbReference type="Proteomes" id="UP000634229"/>
    </source>
</evidence>
<gene>
    <name evidence="2" type="ORF">JK363_21865</name>
</gene>
<reference evidence="2 3" key="1">
    <citation type="submission" date="2021-01" db="EMBL/GenBank/DDBJ databases">
        <title>WGS of actinomycetes isolated from Thailand.</title>
        <authorList>
            <person name="Thawai C."/>
        </authorList>
    </citation>
    <scope>NUCLEOTIDE SEQUENCE [LARGE SCALE GENOMIC DNA]</scope>
    <source>
        <strain evidence="2 3">CA1R205</strain>
    </source>
</reference>
<evidence type="ECO:0000313" key="2">
    <source>
        <dbReference type="EMBL" id="MBL1099262.1"/>
    </source>
</evidence>
<dbReference type="RefSeq" id="WP_201876679.1">
    <property type="nucleotide sequence ID" value="NZ_JAERRF010000012.1"/>
</dbReference>
<sequence length="229" mass="25340">METDPALARTAFLDHDAPDVGDFVQRALRDTGTGDRERAVALYYAVRDGIRYEIYGADLSRNGLTASQVVRSGKGLCIHKSVLYVAALRSVGIPARLVFADVRNHLSSEAVRARVGGDVFRYHAFTSLRLDRWLRATPVFNRLLCRLYRIEPMEFDGTADSVYHPYDESGEHHMELLWEHGEFDDLPYEEVLAGLRAGHPRLFPAGGGDRFVAGSLEADAAGTAALPAH</sequence>
<dbReference type="SMART" id="SM00460">
    <property type="entry name" value="TGc"/>
    <property type="match status" value="1"/>
</dbReference>
<comment type="caution">
    <text evidence="2">The sequence shown here is derived from an EMBL/GenBank/DDBJ whole genome shotgun (WGS) entry which is preliminary data.</text>
</comment>
<dbReference type="PANTHER" id="PTHR33490:SF3">
    <property type="entry name" value="CONSERVED INTEGRAL MEMBRANE PROTEIN"/>
    <property type="match status" value="1"/>
</dbReference>
<accession>A0ABS1NH50</accession>
<dbReference type="InterPro" id="IPR002931">
    <property type="entry name" value="Transglutaminase-like"/>
</dbReference>
<dbReference type="Gene3D" id="3.10.620.30">
    <property type="match status" value="1"/>
</dbReference>